<protein>
    <submittedName>
        <fullName evidence="1">Uncharacterized protein</fullName>
    </submittedName>
</protein>
<comment type="caution">
    <text evidence="1">The sequence shown here is derived from an EMBL/GenBank/DDBJ whole genome shotgun (WGS) entry which is preliminary data.</text>
</comment>
<name>A0A0F9I805_9ZZZZ</name>
<feature type="non-terminal residue" evidence="1">
    <location>
        <position position="257"/>
    </location>
</feature>
<dbReference type="AlphaFoldDB" id="A0A0F9I805"/>
<gene>
    <name evidence="1" type="ORF">LCGC14_1611840</name>
</gene>
<reference evidence="1" key="1">
    <citation type="journal article" date="2015" name="Nature">
        <title>Complex archaea that bridge the gap between prokaryotes and eukaryotes.</title>
        <authorList>
            <person name="Spang A."/>
            <person name="Saw J.H."/>
            <person name="Jorgensen S.L."/>
            <person name="Zaremba-Niedzwiedzka K."/>
            <person name="Martijn J."/>
            <person name="Lind A.E."/>
            <person name="van Eijk R."/>
            <person name="Schleper C."/>
            <person name="Guy L."/>
            <person name="Ettema T.J."/>
        </authorList>
    </citation>
    <scope>NUCLEOTIDE SEQUENCE</scope>
</reference>
<accession>A0A0F9I805</accession>
<evidence type="ECO:0000313" key="1">
    <source>
        <dbReference type="EMBL" id="KKM23761.1"/>
    </source>
</evidence>
<sequence>MTQYGLPIFDMDTAQWTEGAGDGDGDVFDELDEGFGAGRGSGSGPDGATTYWANTGTKGADFPLATKMNAITDPVTDTGHVYRTHNRKSAAAGRQVDITIRLNQIVPRASQLFTNVDNVWTTRTDTLTTAEANSITSYAGIELATDGAEVGGGAPRDPQESAQEFECPDPAGGGVTVPAALATATALSPIVTILTAWVVSASLATATALSPVSTHINTVSASAATASALSPESVVSGEAVIAGALATATALSWDAAT</sequence>
<dbReference type="EMBL" id="LAZR01013057">
    <property type="protein sequence ID" value="KKM23761.1"/>
    <property type="molecule type" value="Genomic_DNA"/>
</dbReference>
<proteinExistence type="predicted"/>
<organism evidence="1">
    <name type="scientific">marine sediment metagenome</name>
    <dbReference type="NCBI Taxonomy" id="412755"/>
    <lineage>
        <taxon>unclassified sequences</taxon>
        <taxon>metagenomes</taxon>
        <taxon>ecological metagenomes</taxon>
    </lineage>
</organism>